<sequence length="175" mass="18495">MPPASLTADGSSPHTTPVHPPLGEQAITVVLPADFAAFCQLHHEIYQHFAHHLLANHDTAADAVQRALGDLAASWNQALAGHHTTAIAWEALTHRIQRAHTPANTPASALYALVPAAEADAAVLHRIMRLSITTTAATLGTESTTVTSLLATFDRRLAAGTATALRACWRAARQA</sequence>
<evidence type="ECO:0000313" key="3">
    <source>
        <dbReference type="Proteomes" id="UP000435837"/>
    </source>
</evidence>
<name>A0A640S9M6_9ACTN</name>
<protein>
    <submittedName>
        <fullName evidence="2">Uncharacterized protein</fullName>
    </submittedName>
</protein>
<dbReference type="EMBL" id="BLIN01000004">
    <property type="protein sequence ID" value="GFE07136.1"/>
    <property type="molecule type" value="Genomic_DNA"/>
</dbReference>
<proteinExistence type="predicted"/>
<comment type="caution">
    <text evidence="2">The sequence shown here is derived from an EMBL/GenBank/DDBJ whole genome shotgun (WGS) entry which is preliminary data.</text>
</comment>
<dbReference type="AlphaFoldDB" id="A0A640S9M6"/>
<dbReference type="RefSeq" id="WP_159476225.1">
    <property type="nucleotide sequence ID" value="NZ_BAAATH010000025.1"/>
</dbReference>
<dbReference type="Proteomes" id="UP000435837">
    <property type="component" value="Unassembled WGS sequence"/>
</dbReference>
<dbReference type="OrthoDB" id="4230304at2"/>
<organism evidence="2 3">
    <name type="scientific">Streptomyces caniferus</name>
    <dbReference type="NCBI Taxonomy" id="285557"/>
    <lineage>
        <taxon>Bacteria</taxon>
        <taxon>Bacillati</taxon>
        <taxon>Actinomycetota</taxon>
        <taxon>Actinomycetes</taxon>
        <taxon>Kitasatosporales</taxon>
        <taxon>Streptomycetaceae</taxon>
        <taxon>Streptomyces</taxon>
    </lineage>
</organism>
<evidence type="ECO:0000313" key="2">
    <source>
        <dbReference type="EMBL" id="GFE07136.1"/>
    </source>
</evidence>
<feature type="region of interest" description="Disordered" evidence="1">
    <location>
        <begin position="1"/>
        <end position="20"/>
    </location>
</feature>
<accession>A0A640S9M6</accession>
<gene>
    <name evidence="2" type="ORF">Scani_34040</name>
</gene>
<evidence type="ECO:0000256" key="1">
    <source>
        <dbReference type="SAM" id="MobiDB-lite"/>
    </source>
</evidence>
<reference evidence="2 3" key="1">
    <citation type="submission" date="2019-12" db="EMBL/GenBank/DDBJ databases">
        <title>Whole genome shotgun sequence of Streptomyces caniferus NBRC 15389.</title>
        <authorList>
            <person name="Ichikawa N."/>
            <person name="Kimura A."/>
            <person name="Kitahashi Y."/>
            <person name="Komaki H."/>
            <person name="Tamura T."/>
        </authorList>
    </citation>
    <scope>NUCLEOTIDE SEQUENCE [LARGE SCALE GENOMIC DNA]</scope>
    <source>
        <strain evidence="2 3">NBRC 15389</strain>
    </source>
</reference>